<protein>
    <submittedName>
        <fullName evidence="2">Uncharacterized protein</fullName>
    </submittedName>
</protein>
<accession>A0A418JIS9</accession>
<keyword evidence="1" id="KW-0812">Transmembrane</keyword>
<sequence>MIASNLGIIQIATPLGMVLIAIIYPMIKLKSSVWEKNVHGLLIMFLSILLITFTFVFTFNNLMILVVFMISRLLLGIGVQYTNIPSIVYLQKNIPDKIKEIFHFFK</sequence>
<dbReference type="EMBL" id="QXVO01000018">
    <property type="protein sequence ID" value="RIO45632.1"/>
    <property type="molecule type" value="Genomic_DNA"/>
</dbReference>
<keyword evidence="1" id="KW-0472">Membrane</keyword>
<name>A0A418JIS9_STAHY</name>
<feature type="transmembrane region" description="Helical" evidence="1">
    <location>
        <begin position="39"/>
        <end position="57"/>
    </location>
</feature>
<evidence type="ECO:0000313" key="2">
    <source>
        <dbReference type="EMBL" id="RIO45632.1"/>
    </source>
</evidence>
<dbReference type="Proteomes" id="UP000285625">
    <property type="component" value="Unassembled WGS sequence"/>
</dbReference>
<comment type="caution">
    <text evidence="2">The sequence shown here is derived from an EMBL/GenBank/DDBJ whole genome shotgun (WGS) entry which is preliminary data.</text>
</comment>
<organism evidence="2 3">
    <name type="scientific">Staphylococcus hyicus</name>
    <dbReference type="NCBI Taxonomy" id="1284"/>
    <lineage>
        <taxon>Bacteria</taxon>
        <taxon>Bacillati</taxon>
        <taxon>Bacillota</taxon>
        <taxon>Bacilli</taxon>
        <taxon>Bacillales</taxon>
        <taxon>Staphylococcaceae</taxon>
        <taxon>Staphylococcus</taxon>
    </lineage>
</organism>
<evidence type="ECO:0000256" key="1">
    <source>
        <dbReference type="SAM" id="Phobius"/>
    </source>
</evidence>
<dbReference type="AlphaFoldDB" id="A0A418JIS9"/>
<keyword evidence="1" id="KW-1133">Transmembrane helix</keyword>
<gene>
    <name evidence="2" type="ORF">BUZ57_07110</name>
</gene>
<evidence type="ECO:0000313" key="3">
    <source>
        <dbReference type="Proteomes" id="UP000285625"/>
    </source>
</evidence>
<feature type="transmembrane region" description="Helical" evidence="1">
    <location>
        <begin position="6"/>
        <end position="27"/>
    </location>
</feature>
<reference evidence="2 3" key="1">
    <citation type="journal article" date="2016" name="Front. Microbiol.">
        <title>Comprehensive Phylogenetic Analysis of Bovine Non-aureus Staphylococci Species Based on Whole-Genome Sequencing.</title>
        <authorList>
            <person name="Naushad S."/>
            <person name="Barkema H.W."/>
            <person name="Luby C."/>
            <person name="Condas L.A."/>
            <person name="Nobrega D.B."/>
            <person name="Carson D.A."/>
            <person name="De Buck J."/>
        </authorList>
    </citation>
    <scope>NUCLEOTIDE SEQUENCE [LARGE SCALE GENOMIC DNA]</scope>
    <source>
        <strain evidence="2 3">SNUC 5959</strain>
    </source>
</reference>
<proteinExistence type="predicted"/>